<dbReference type="PROSITE" id="PS51779">
    <property type="entry name" value="POTRA"/>
    <property type="match status" value="1"/>
</dbReference>
<dbReference type="OrthoDB" id="9802086at2"/>
<dbReference type="Gene3D" id="2.40.160.50">
    <property type="entry name" value="membrane protein fhac: a member of the omp85/tpsb transporter family"/>
    <property type="match status" value="1"/>
</dbReference>
<name>A0A3R6AVM4_ORNRH</name>
<dbReference type="Pfam" id="PF07244">
    <property type="entry name" value="POTRA"/>
    <property type="match status" value="4"/>
</dbReference>
<dbReference type="Pfam" id="PF01103">
    <property type="entry name" value="Omp85"/>
    <property type="match status" value="1"/>
</dbReference>
<evidence type="ECO:0000313" key="12">
    <source>
        <dbReference type="Proteomes" id="UP000287701"/>
    </source>
</evidence>
<evidence type="ECO:0000256" key="2">
    <source>
        <dbReference type="ARBA" id="ARBA00022452"/>
    </source>
</evidence>
<dbReference type="EMBL" id="CP035107">
    <property type="protein sequence ID" value="QAR31585.1"/>
    <property type="molecule type" value="Genomic_DNA"/>
</dbReference>
<feature type="chain" id="PRO_5018687895" description="Outer membrane protein assembly factor BamA" evidence="9">
    <location>
        <begin position="19"/>
        <end position="855"/>
    </location>
</feature>
<feature type="signal peptide" evidence="9">
    <location>
        <begin position="1"/>
        <end position="18"/>
    </location>
</feature>
<evidence type="ECO:0000313" key="11">
    <source>
        <dbReference type="EMBL" id="QAR31585.1"/>
    </source>
</evidence>
<feature type="domain" description="POTRA" evidence="10">
    <location>
        <begin position="296"/>
        <end position="379"/>
    </location>
</feature>
<evidence type="ECO:0000256" key="9">
    <source>
        <dbReference type="SAM" id="SignalP"/>
    </source>
</evidence>
<dbReference type="Proteomes" id="UP000287701">
    <property type="component" value="Chromosome"/>
</dbReference>
<dbReference type="InterPro" id="IPR000184">
    <property type="entry name" value="Bac_surfAg_D15"/>
</dbReference>
<dbReference type="AlphaFoldDB" id="A0A3R6AVM4"/>
<dbReference type="PANTHER" id="PTHR12815:SF47">
    <property type="entry name" value="TRANSLOCATION AND ASSEMBLY MODULE SUBUNIT TAMA"/>
    <property type="match status" value="1"/>
</dbReference>
<keyword evidence="4 9" id="KW-0732">Signal</keyword>
<gene>
    <name evidence="11" type="primary">bamA</name>
    <name evidence="11" type="ORF">EQP59_09655</name>
</gene>
<dbReference type="GO" id="GO:0009279">
    <property type="term" value="C:cell outer membrane"/>
    <property type="evidence" value="ECO:0007669"/>
    <property type="project" value="UniProtKB-UniRule"/>
</dbReference>
<keyword evidence="6" id="KW-0472">Membrane</keyword>
<dbReference type="PANTHER" id="PTHR12815">
    <property type="entry name" value="SORTING AND ASSEMBLY MACHINERY SAMM50 PROTEIN FAMILY MEMBER"/>
    <property type="match status" value="1"/>
</dbReference>
<sequence>MKKIFLISLGFILMTAHAQVDSTGIVKQPKSSDELNLNSLKTYKLGGLEITGGVPYTSKQILRFIGLNIGDEIEIPGPIINNSLKRLWNQNLFSDVELFADKVKGDSIFLRFNLTALPTINDVSFEGVKKGKQKDFVKNNKLTKGKKITQDLLNQARLNIRNFYTEKGYPDAQVEFIETDVPNARFSKNLLVKVSRGERVKVQNILFEGNKEIKAPKLRRKGLKNTVRKYFFRRNILRFFKGSKYIPEKFQEDLKTLKDLYKSEGFRDIKVTYDSVNRINPKNYLIKIGVEEGPRYYLGNVTFVGNSVYPTETLKRIFSYKKGDPYDAVGIEKRLNDPQKDDNILTLYQDNGYLFARVVPIEKSVVNDTINLEIRIVEGEQATWDRVTFTGNTQTHDHVIVRELATVPGELFSKTDIRRTMMKLGALGFFDPQQIKPDIKDHQETNTVDINWELAPKSSSQIELQGGYGGGRFIGTVGLTFGNFSIKNLFNKKAWHPVPLGDGQQLSLRAQAGSYYSNFSLSFTEPWIGGSRPTALSMSIYNSNYSQLYGRSGSEGDSRLTMWGASVGLNKLLTWPDDYFRLSQSVSYQRYDYKNFGFNLGTKNYSNGISNTIAYNIGLSRLSAGPDPIFPQEGSDFSISLKLTPPYSLFNKNKDYEKLKEEDDFDGLYKWLEYYKVQFSGNVYKQLIGKLVLRTGAEFGYLGAYNRELGVSPFERFYMGGTGLQSNRFDGREIVTLRGYKDFSPSGGGVDDITPLGGGVIYDKFLLEMRYPITMNQQAKIFGLGFLEAGNTWADHKDFRPFELKRSAGVGIRVFMSAFGMLGFDFGYGFDKYNNAGEFGAPSGWQTHFIFGQQL</sequence>
<proteinExistence type="predicted"/>
<evidence type="ECO:0000256" key="7">
    <source>
        <dbReference type="ARBA" id="ARBA00023237"/>
    </source>
</evidence>
<dbReference type="PIRSF" id="PIRSF006076">
    <property type="entry name" value="OM_assembly_OMP85"/>
    <property type="match status" value="1"/>
</dbReference>
<evidence type="ECO:0000256" key="8">
    <source>
        <dbReference type="NCBIfam" id="TIGR03303"/>
    </source>
</evidence>
<dbReference type="NCBIfam" id="TIGR03303">
    <property type="entry name" value="OM_YaeT"/>
    <property type="match status" value="1"/>
</dbReference>
<dbReference type="InterPro" id="IPR010827">
    <property type="entry name" value="BamA/TamA_POTRA"/>
</dbReference>
<keyword evidence="7" id="KW-0998">Cell outer membrane</keyword>
<dbReference type="GO" id="GO:0071709">
    <property type="term" value="P:membrane assembly"/>
    <property type="evidence" value="ECO:0007669"/>
    <property type="project" value="InterPro"/>
</dbReference>
<organism evidence="11 12">
    <name type="scientific">Ornithobacterium rhinotracheale</name>
    <dbReference type="NCBI Taxonomy" id="28251"/>
    <lineage>
        <taxon>Bacteria</taxon>
        <taxon>Pseudomonadati</taxon>
        <taxon>Bacteroidota</taxon>
        <taxon>Flavobacteriia</taxon>
        <taxon>Flavobacteriales</taxon>
        <taxon>Weeksellaceae</taxon>
        <taxon>Ornithobacterium</taxon>
    </lineage>
</organism>
<evidence type="ECO:0000256" key="3">
    <source>
        <dbReference type="ARBA" id="ARBA00022692"/>
    </source>
</evidence>
<dbReference type="InterPro" id="IPR023707">
    <property type="entry name" value="OM_assembly_BamA"/>
</dbReference>
<keyword evidence="5" id="KW-0677">Repeat</keyword>
<protein>
    <recommendedName>
        <fullName evidence="8">Outer membrane protein assembly factor BamA</fullName>
    </recommendedName>
</protein>
<accession>A0A3R6AVM4</accession>
<evidence type="ECO:0000256" key="6">
    <source>
        <dbReference type="ARBA" id="ARBA00023136"/>
    </source>
</evidence>
<dbReference type="InterPro" id="IPR034746">
    <property type="entry name" value="POTRA"/>
</dbReference>
<reference evidence="11 12" key="1">
    <citation type="submission" date="2019-01" db="EMBL/GenBank/DDBJ databases">
        <title>Whole Genome of Ornithobacterium rhinotracheale FARPER-174b.</title>
        <authorList>
            <person name="Tataje-Lavanda L.A."/>
            <person name="Montalvan A."/>
            <person name="Montesinos R."/>
            <person name="Zimic M."/>
            <person name="Fernandez-Sanchez M."/>
            <person name="Fernandez-Diaz M."/>
        </authorList>
    </citation>
    <scope>NUCLEOTIDE SEQUENCE [LARGE SCALE GENOMIC DNA]</scope>
    <source>
        <strain evidence="11 12">FARPER-174b</strain>
    </source>
</reference>
<evidence type="ECO:0000256" key="5">
    <source>
        <dbReference type="ARBA" id="ARBA00022737"/>
    </source>
</evidence>
<dbReference type="InterPro" id="IPR039910">
    <property type="entry name" value="D15-like"/>
</dbReference>
<evidence type="ECO:0000256" key="4">
    <source>
        <dbReference type="ARBA" id="ARBA00022729"/>
    </source>
</evidence>
<evidence type="ECO:0000256" key="1">
    <source>
        <dbReference type="ARBA" id="ARBA00004370"/>
    </source>
</evidence>
<dbReference type="RefSeq" id="WP_128501991.1">
    <property type="nucleotide sequence ID" value="NZ_CP035107.1"/>
</dbReference>
<comment type="subcellular location">
    <subcellularLocation>
        <location evidence="1">Membrane</location>
    </subcellularLocation>
</comment>
<dbReference type="Gene3D" id="3.10.20.310">
    <property type="entry name" value="membrane protein fhac"/>
    <property type="match status" value="5"/>
</dbReference>
<evidence type="ECO:0000259" key="10">
    <source>
        <dbReference type="PROSITE" id="PS51779"/>
    </source>
</evidence>
<keyword evidence="2" id="KW-1134">Transmembrane beta strand</keyword>
<keyword evidence="3" id="KW-0812">Transmembrane</keyword>